<evidence type="ECO:0000313" key="2">
    <source>
        <dbReference type="Proteomes" id="UP000639772"/>
    </source>
</evidence>
<dbReference type="EMBL" id="JADCNM010000005">
    <property type="protein sequence ID" value="KAG0482226.1"/>
    <property type="molecule type" value="Genomic_DNA"/>
</dbReference>
<proteinExistence type="predicted"/>
<protein>
    <submittedName>
        <fullName evidence="1">Uncharacterized protein</fullName>
    </submittedName>
</protein>
<evidence type="ECO:0000313" key="1">
    <source>
        <dbReference type="EMBL" id="KAG0482226.1"/>
    </source>
</evidence>
<gene>
    <name evidence="1" type="ORF">HPP92_010310</name>
</gene>
<organism evidence="1 2">
    <name type="scientific">Vanilla planifolia</name>
    <name type="common">Vanilla</name>
    <dbReference type="NCBI Taxonomy" id="51239"/>
    <lineage>
        <taxon>Eukaryota</taxon>
        <taxon>Viridiplantae</taxon>
        <taxon>Streptophyta</taxon>
        <taxon>Embryophyta</taxon>
        <taxon>Tracheophyta</taxon>
        <taxon>Spermatophyta</taxon>
        <taxon>Magnoliopsida</taxon>
        <taxon>Liliopsida</taxon>
        <taxon>Asparagales</taxon>
        <taxon>Orchidaceae</taxon>
        <taxon>Vanilloideae</taxon>
        <taxon>Vanilleae</taxon>
        <taxon>Vanilla</taxon>
    </lineage>
</organism>
<dbReference type="Proteomes" id="UP000639772">
    <property type="component" value="Unassembled WGS sequence"/>
</dbReference>
<name>A0A835QYN4_VANPL</name>
<reference evidence="1 2" key="1">
    <citation type="journal article" date="2020" name="Nat. Food">
        <title>A phased Vanilla planifolia genome enables genetic improvement of flavour and production.</title>
        <authorList>
            <person name="Hasing T."/>
            <person name="Tang H."/>
            <person name="Brym M."/>
            <person name="Khazi F."/>
            <person name="Huang T."/>
            <person name="Chambers A.H."/>
        </authorList>
    </citation>
    <scope>NUCLEOTIDE SEQUENCE [LARGE SCALE GENOMIC DNA]</scope>
    <source>
        <tissue evidence="1">Leaf</tissue>
    </source>
</reference>
<accession>A0A835QYN4</accession>
<sequence length="59" mass="6932">MYPKALQDVWSYFSSNSALEKKNRKISSVPQGGQKLQYIRYAMHRLFATALRIQQLLTR</sequence>
<dbReference type="AlphaFoldDB" id="A0A835QYN4"/>
<comment type="caution">
    <text evidence="1">The sequence shown here is derived from an EMBL/GenBank/DDBJ whole genome shotgun (WGS) entry which is preliminary data.</text>
</comment>